<keyword evidence="3 7" id="KW-1134">Transmembrane beta strand</keyword>
<name>A0A521B4Z8_SACCC</name>
<dbReference type="Proteomes" id="UP000319040">
    <property type="component" value="Unassembled WGS sequence"/>
</dbReference>
<comment type="similarity">
    <text evidence="7">Belongs to the TonB-dependent receptor family.</text>
</comment>
<feature type="domain" description="Secretin/TonB short N-terminal" evidence="8">
    <location>
        <begin position="69"/>
        <end position="120"/>
    </location>
</feature>
<dbReference type="NCBIfam" id="TIGR04056">
    <property type="entry name" value="OMP_RagA_SusC"/>
    <property type="match status" value="1"/>
</dbReference>
<evidence type="ECO:0000259" key="8">
    <source>
        <dbReference type="SMART" id="SM00965"/>
    </source>
</evidence>
<evidence type="ECO:0000256" key="2">
    <source>
        <dbReference type="ARBA" id="ARBA00022448"/>
    </source>
</evidence>
<dbReference type="NCBIfam" id="TIGR04057">
    <property type="entry name" value="SusC_RagA_signa"/>
    <property type="match status" value="1"/>
</dbReference>
<keyword evidence="4 7" id="KW-0812">Transmembrane</keyword>
<keyword evidence="2 7" id="KW-0813">Transport</keyword>
<dbReference type="Pfam" id="PF07660">
    <property type="entry name" value="STN"/>
    <property type="match status" value="1"/>
</dbReference>
<comment type="subcellular location">
    <subcellularLocation>
        <location evidence="1 7">Cell outer membrane</location>
        <topology evidence="1 7">Multi-pass membrane protein</topology>
    </subcellularLocation>
</comment>
<sequence>MEKFAKMFRIFMRKRNQTIKVMKLSVFLMLIGMIQVSANVYSQTGKINVQVEQVSMSELLWELQEKSDAVFVFNTKDLENLPEVSIDMKDVSIAEILDKLLFGTELEYILDDDVVVIQKKLPEVIQKKAPLAEQAVQQEKKIIKGTVTDTKGEALPFVSVAFKGTNKGTITSMDGKFELETEESSNLVLVISSIGFETIEIAIQDQSELSIVLESSIAEIDEVVVTGIYNRNKESFTGAAASFGVDELKAVGSSSALQSLTTIDPSLNIVDNNLFGSDPNKLPDIEIRGKTSIMGLKEEYGTDPNQPLFILDGFETNLQTVMDLNMNRVRSVTILKDAASTAIYGSKAANGVVVIETLVPKTGKLQMSYKGDYTVTMADLSDYNLMNASEKMEFEILAGRYKSYSGDPLDQMHLDNLKNERLTEIARGVDTYWLSEPIRTGFTHKHNVFAEGGEEKIRYGIGLSFGDAKGVMKGSDRQTIGGNVDLVYRQGDFKFSNKLTINSIKSNNPNVSFLDYVNANPYFRKRQEDGTILKNLYEPIDEFESPIGNPLWHASLNNKDAEKHYSFTNNFIGEWFATQNLRARAKFGIRKSIRIDEVRISPYHTMFDDVSDIDKGTYSYLNSENLRYEGDLSMIYGRLINDVHSVNLVGGFNFSSNESMNNGYKAKGYTDDQFDAPSFTNGYPSGGKSVYNESEIHASSFYLNGGYAYDNRYLLDLNYRKDGASMFGVNKKFRNTWSVGLGWNLHNENFLEENSFFQLLKIRGSIGNPGNQNFAAYQAFSTYAYTNWLNNVFGSGVLLATIGNDNLDWQETLHYNVGTDMVLLRNKLNITADAYRKVTDPLLAFITTPSSIGTSTVAMNTGVQTVNGIESTIKVSPIYEPQNRILWNLSLNMRHSQSEYSNIGASLSALNDKEKIKPAGTTRYYDGGSPSDIWAVRSAGIDPATGKELFIKKDGSKSFTYDTSDEVVVGNSQPDLEGVFGTSFYFKGLSVSCYFRYRFGGQTFNSALFDKVENISLNDINYNQDKRALYNRWQKEGQVAEYKRISLIQRTEKSSRFVMDENTISGESINISYEIPQKIINNIGMSSLTVLANMNDFFYSSTVKEERGIFYPYAKSVSFSIAATF</sequence>
<dbReference type="EMBL" id="FXTB01000001">
    <property type="protein sequence ID" value="SMO42174.1"/>
    <property type="molecule type" value="Genomic_DNA"/>
</dbReference>
<evidence type="ECO:0000256" key="3">
    <source>
        <dbReference type="ARBA" id="ARBA00022452"/>
    </source>
</evidence>
<keyword evidence="6 7" id="KW-0998">Cell outer membrane</keyword>
<dbReference type="InterPro" id="IPR008969">
    <property type="entry name" value="CarboxyPept-like_regulatory"/>
</dbReference>
<dbReference type="Gene3D" id="2.170.130.10">
    <property type="entry name" value="TonB-dependent receptor, plug domain"/>
    <property type="match status" value="1"/>
</dbReference>
<evidence type="ECO:0000256" key="1">
    <source>
        <dbReference type="ARBA" id="ARBA00004571"/>
    </source>
</evidence>
<evidence type="ECO:0000256" key="4">
    <source>
        <dbReference type="ARBA" id="ARBA00022692"/>
    </source>
</evidence>
<dbReference type="Pfam" id="PF07715">
    <property type="entry name" value="Plug"/>
    <property type="match status" value="1"/>
</dbReference>
<dbReference type="AlphaFoldDB" id="A0A521B4Z8"/>
<accession>A0A521B4Z8</accession>
<dbReference type="InterPro" id="IPR039426">
    <property type="entry name" value="TonB-dep_rcpt-like"/>
</dbReference>
<dbReference type="InterPro" id="IPR023996">
    <property type="entry name" value="TonB-dep_OMP_SusC/RagA"/>
</dbReference>
<keyword evidence="5 7" id="KW-0472">Membrane</keyword>
<evidence type="ECO:0000313" key="10">
    <source>
        <dbReference type="Proteomes" id="UP000319040"/>
    </source>
</evidence>
<dbReference type="GO" id="GO:0009279">
    <property type="term" value="C:cell outer membrane"/>
    <property type="evidence" value="ECO:0007669"/>
    <property type="project" value="UniProtKB-SubCell"/>
</dbReference>
<protein>
    <submittedName>
        <fullName evidence="9">TonB-linked outer membrane protein, SusC/RagA family</fullName>
    </submittedName>
</protein>
<evidence type="ECO:0000256" key="7">
    <source>
        <dbReference type="PROSITE-ProRule" id="PRU01360"/>
    </source>
</evidence>
<organism evidence="9 10">
    <name type="scientific">Saccharicrinis carchari</name>
    <dbReference type="NCBI Taxonomy" id="1168039"/>
    <lineage>
        <taxon>Bacteria</taxon>
        <taxon>Pseudomonadati</taxon>
        <taxon>Bacteroidota</taxon>
        <taxon>Bacteroidia</taxon>
        <taxon>Marinilabiliales</taxon>
        <taxon>Marinilabiliaceae</taxon>
        <taxon>Saccharicrinis</taxon>
    </lineage>
</organism>
<gene>
    <name evidence="9" type="ORF">SAMN06265379_101709</name>
</gene>
<dbReference type="InterPro" id="IPR037066">
    <property type="entry name" value="Plug_dom_sf"/>
</dbReference>
<dbReference type="InterPro" id="IPR012910">
    <property type="entry name" value="Plug_dom"/>
</dbReference>
<evidence type="ECO:0000256" key="6">
    <source>
        <dbReference type="ARBA" id="ARBA00023237"/>
    </source>
</evidence>
<dbReference type="InterPro" id="IPR011662">
    <property type="entry name" value="Secretin/TonB_short_N"/>
</dbReference>
<evidence type="ECO:0000256" key="5">
    <source>
        <dbReference type="ARBA" id="ARBA00023136"/>
    </source>
</evidence>
<dbReference type="PROSITE" id="PS52016">
    <property type="entry name" value="TONB_DEPENDENT_REC_3"/>
    <property type="match status" value="1"/>
</dbReference>
<dbReference type="SUPFAM" id="SSF49464">
    <property type="entry name" value="Carboxypeptidase regulatory domain-like"/>
    <property type="match status" value="1"/>
</dbReference>
<proteinExistence type="inferred from homology"/>
<dbReference type="Pfam" id="PF13715">
    <property type="entry name" value="CarbopepD_reg_2"/>
    <property type="match status" value="1"/>
</dbReference>
<keyword evidence="10" id="KW-1185">Reference proteome</keyword>
<dbReference type="InterPro" id="IPR023997">
    <property type="entry name" value="TonB-dep_OMP_SusC/RagA_CS"/>
</dbReference>
<dbReference type="InterPro" id="IPR036942">
    <property type="entry name" value="Beta-barrel_TonB_sf"/>
</dbReference>
<dbReference type="SMART" id="SM00965">
    <property type="entry name" value="STN"/>
    <property type="match status" value="1"/>
</dbReference>
<reference evidence="9 10" key="1">
    <citation type="submission" date="2017-05" db="EMBL/GenBank/DDBJ databases">
        <authorList>
            <person name="Varghese N."/>
            <person name="Submissions S."/>
        </authorList>
    </citation>
    <scope>NUCLEOTIDE SEQUENCE [LARGE SCALE GENOMIC DNA]</scope>
    <source>
        <strain evidence="9 10">DSM 27040</strain>
    </source>
</reference>
<dbReference type="SUPFAM" id="SSF56935">
    <property type="entry name" value="Porins"/>
    <property type="match status" value="1"/>
</dbReference>
<dbReference type="Gene3D" id="2.40.170.20">
    <property type="entry name" value="TonB-dependent receptor, beta-barrel domain"/>
    <property type="match status" value="1"/>
</dbReference>
<evidence type="ECO:0000313" key="9">
    <source>
        <dbReference type="EMBL" id="SMO42174.1"/>
    </source>
</evidence>
<dbReference type="Gene3D" id="2.60.40.1120">
    <property type="entry name" value="Carboxypeptidase-like, regulatory domain"/>
    <property type="match status" value="1"/>
</dbReference>